<reference evidence="3 4" key="1">
    <citation type="journal article" date="2015" name="Stand. Genomic Sci.">
        <title>Genomic Encyclopedia of Bacterial and Archaeal Type Strains, Phase III: the genomes of soil and plant-associated and newly described type strains.</title>
        <authorList>
            <person name="Whitman W.B."/>
            <person name="Woyke T."/>
            <person name="Klenk H.P."/>
            <person name="Zhou Y."/>
            <person name="Lilburn T.G."/>
            <person name="Beck B.J."/>
            <person name="De Vos P."/>
            <person name="Vandamme P."/>
            <person name="Eisen J.A."/>
            <person name="Garrity G."/>
            <person name="Hugenholtz P."/>
            <person name="Kyrpides N.C."/>
        </authorList>
    </citation>
    <scope>NUCLEOTIDE SEQUENCE [LARGE SCALE GENOMIC DNA]</scope>
    <source>
        <strain evidence="3 4">VKM Ac-2538</strain>
    </source>
</reference>
<accession>A0ABY2BGF1</accession>
<dbReference type="SUPFAM" id="SSF53187">
    <property type="entry name" value="Zn-dependent exopeptidases"/>
    <property type="match status" value="1"/>
</dbReference>
<evidence type="ECO:0000256" key="1">
    <source>
        <dbReference type="SAM" id="MobiDB-lite"/>
    </source>
</evidence>
<dbReference type="InterPro" id="IPR045175">
    <property type="entry name" value="M28_fam"/>
</dbReference>
<keyword evidence="4" id="KW-1185">Reference proteome</keyword>
<dbReference type="Pfam" id="PF04389">
    <property type="entry name" value="Peptidase_M28"/>
    <property type="match status" value="1"/>
</dbReference>
<name>A0ABY2BGF1_9ACTN</name>
<dbReference type="Gene3D" id="3.40.630.10">
    <property type="entry name" value="Zn peptidases"/>
    <property type="match status" value="1"/>
</dbReference>
<proteinExistence type="predicted"/>
<evidence type="ECO:0000313" key="3">
    <source>
        <dbReference type="EMBL" id="TCO17441.1"/>
    </source>
</evidence>
<evidence type="ECO:0000259" key="2">
    <source>
        <dbReference type="Pfam" id="PF04389"/>
    </source>
</evidence>
<dbReference type="PANTHER" id="PTHR12147">
    <property type="entry name" value="METALLOPEPTIDASE M28 FAMILY MEMBER"/>
    <property type="match status" value="1"/>
</dbReference>
<comment type="caution">
    <text evidence="3">The sequence shown here is derived from an EMBL/GenBank/DDBJ whole genome shotgun (WGS) entry which is preliminary data.</text>
</comment>
<dbReference type="Proteomes" id="UP000295818">
    <property type="component" value="Unassembled WGS sequence"/>
</dbReference>
<evidence type="ECO:0000313" key="4">
    <source>
        <dbReference type="Proteomes" id="UP000295818"/>
    </source>
</evidence>
<feature type="region of interest" description="Disordered" evidence="1">
    <location>
        <begin position="1"/>
        <end position="22"/>
    </location>
</feature>
<feature type="region of interest" description="Disordered" evidence="1">
    <location>
        <begin position="59"/>
        <end position="102"/>
    </location>
</feature>
<dbReference type="PANTHER" id="PTHR12147:SF26">
    <property type="entry name" value="PEPTIDASE M28 DOMAIN-CONTAINING PROTEIN"/>
    <property type="match status" value="1"/>
</dbReference>
<protein>
    <submittedName>
        <fullName evidence="3">Peptidase M28-like protein</fullName>
    </submittedName>
</protein>
<gene>
    <name evidence="3" type="ORF">EV644_11489</name>
</gene>
<feature type="compositionally biased region" description="Low complexity" evidence="1">
    <location>
        <begin position="91"/>
        <end position="101"/>
    </location>
</feature>
<dbReference type="InterPro" id="IPR007484">
    <property type="entry name" value="Peptidase_M28"/>
</dbReference>
<sequence length="364" mass="37942">MRSFAGQYPANRPMTRPIRATGSTVPNRFTLWAARHHGGMRAAGLSLAVLLALATAACDSSTSTPAPSPTTSSPTAAPPHSSATPSPPTTPGGTPTSSPPSRAFDAIAATATVRYLAGELGPREATSTAYRRALAWLGTRFEAAGYQVKRQALQVPAGNSWGVPVRAGTTWNLIATKPGFDPTAPHRIVGAHLDTVPQAPGAEDNASGIAVLLGTAESLPAPKLPTAFIAFGAEEPRGDGDNRHHYGSRAYVASLPAAQRRALRGMVSLDRVGVGSVVPVCTATAGQVTLQREVRAAAARARVPTRSCVNRSSDHWSFVRSGMPGVRLGSTPYAEYHSARDLPPVVQAAQLGRMGRVLAGWLQS</sequence>
<organism evidence="3 4">
    <name type="scientific">Kribbella orskensis</name>
    <dbReference type="NCBI Taxonomy" id="2512216"/>
    <lineage>
        <taxon>Bacteria</taxon>
        <taxon>Bacillati</taxon>
        <taxon>Actinomycetota</taxon>
        <taxon>Actinomycetes</taxon>
        <taxon>Propionibacteriales</taxon>
        <taxon>Kribbellaceae</taxon>
        <taxon>Kribbella</taxon>
    </lineage>
</organism>
<feature type="domain" description="Peptidase M28" evidence="2">
    <location>
        <begin position="172"/>
        <end position="360"/>
    </location>
</feature>
<feature type="compositionally biased region" description="Low complexity" evidence="1">
    <location>
        <begin position="59"/>
        <end position="84"/>
    </location>
</feature>
<dbReference type="EMBL" id="SLWM01000014">
    <property type="protein sequence ID" value="TCO17441.1"/>
    <property type="molecule type" value="Genomic_DNA"/>
</dbReference>